<accession>A0A5S4ZZ61</accession>
<feature type="domain" description="KaiC-like" evidence="1">
    <location>
        <begin position="4"/>
        <end position="33"/>
    </location>
</feature>
<gene>
    <name evidence="2" type="ORF">LX24_00616</name>
</gene>
<comment type="caution">
    <text evidence="2">The sequence shown here is derived from an EMBL/GenBank/DDBJ whole genome shotgun (WGS) entry which is preliminary data.</text>
</comment>
<reference evidence="2 3" key="1">
    <citation type="submission" date="2019-07" db="EMBL/GenBank/DDBJ databases">
        <title>Genomic Encyclopedia of Type Strains, Phase I: the one thousand microbial genomes (KMG-I) project.</title>
        <authorList>
            <person name="Kyrpides N."/>
        </authorList>
    </citation>
    <scope>NUCLEOTIDE SEQUENCE [LARGE SCALE GENOMIC DNA]</scope>
    <source>
        <strain evidence="2 3">DSM 6562</strain>
    </source>
</reference>
<dbReference type="Proteomes" id="UP000323166">
    <property type="component" value="Unassembled WGS sequence"/>
</dbReference>
<dbReference type="Pfam" id="PF06745">
    <property type="entry name" value="ATPase"/>
    <property type="match status" value="1"/>
</dbReference>
<dbReference type="Gene3D" id="3.40.50.300">
    <property type="entry name" value="P-loop containing nucleotide triphosphate hydrolases"/>
    <property type="match status" value="1"/>
</dbReference>
<name>A0A5S4ZZ61_9FIRM</name>
<evidence type="ECO:0000313" key="2">
    <source>
        <dbReference type="EMBL" id="TYO97421.1"/>
    </source>
</evidence>
<protein>
    <submittedName>
        <fullName evidence="2">KaiC protein</fullName>
    </submittedName>
</protein>
<keyword evidence="3" id="KW-1185">Reference proteome</keyword>
<proteinExistence type="predicted"/>
<sequence length="74" mass="8014">MTKIPTGIKGFDKLLYGGIVPGNSVLIEGVPGAMREHLLSFDVGTPAYEETGRLIFIDAYEEEGSTEKFALADH</sequence>
<dbReference type="InterPro" id="IPR027417">
    <property type="entry name" value="P-loop_NTPase"/>
</dbReference>
<dbReference type="InterPro" id="IPR014774">
    <property type="entry name" value="KaiC-like_dom"/>
</dbReference>
<evidence type="ECO:0000313" key="3">
    <source>
        <dbReference type="Proteomes" id="UP000323166"/>
    </source>
</evidence>
<dbReference type="SUPFAM" id="SSF52540">
    <property type="entry name" value="P-loop containing nucleoside triphosphate hydrolases"/>
    <property type="match status" value="1"/>
</dbReference>
<dbReference type="AlphaFoldDB" id="A0A5S4ZZ61"/>
<dbReference type="EMBL" id="VNHM01000002">
    <property type="protein sequence ID" value="TYO97421.1"/>
    <property type="molecule type" value="Genomic_DNA"/>
</dbReference>
<organism evidence="2 3">
    <name type="scientific">Desulfallas thermosapovorans DSM 6562</name>
    <dbReference type="NCBI Taxonomy" id="1121431"/>
    <lineage>
        <taxon>Bacteria</taxon>
        <taxon>Bacillati</taxon>
        <taxon>Bacillota</taxon>
        <taxon>Clostridia</taxon>
        <taxon>Eubacteriales</taxon>
        <taxon>Desulfallaceae</taxon>
        <taxon>Desulfallas</taxon>
    </lineage>
</organism>
<evidence type="ECO:0000259" key="1">
    <source>
        <dbReference type="Pfam" id="PF06745"/>
    </source>
</evidence>
<dbReference type="RefSeq" id="WP_166510659.1">
    <property type="nucleotide sequence ID" value="NZ_VNHM01000002.1"/>
</dbReference>